<sequence>MTKKIILIVGTIIVLFFSAFVLLKIQQNKINQAENTNNSSQNTSLVKATESTKLNGKIYYISYKEGSLEINSYNTSDDKITTVYSDKDEEYKIGKFGNFTNLSSEFLATIKNSNKEKLVSFKFNDKADMHVLREDFSISESFAADPLGKEIYYSKEFITDSETKHNLYQETRDGKNQRLLYQANAPILDLSISIDGQKAFFTQDDNRIIGLDLNTFEDEQIYKTGDKIFDLSVLSNGNLIFTEANEKNINSSIVYLINLKTGELKKDLSLREKMLSSAIISPDMIATGVVQKNFEDNFNDMQTGELSTIRIGSDKINTIGSGIHIICWKP</sequence>
<feature type="transmembrane region" description="Helical" evidence="1">
    <location>
        <begin position="5"/>
        <end position="23"/>
    </location>
</feature>
<proteinExistence type="predicted"/>
<keyword evidence="1" id="KW-0472">Membrane</keyword>
<keyword evidence="1" id="KW-1133">Transmembrane helix</keyword>
<dbReference type="STRING" id="1618337.UT28_C0001G0958"/>
<dbReference type="EMBL" id="CP011213">
    <property type="protein sequence ID" value="AKM82735.1"/>
    <property type="molecule type" value="Genomic_DNA"/>
</dbReference>
<name>A0A0G4B5B0_9BACT</name>
<dbReference type="Proteomes" id="UP000035648">
    <property type="component" value="Chromosome"/>
</dbReference>
<dbReference type="AlphaFoldDB" id="A0A0G4B5B0"/>
<dbReference type="InterPro" id="IPR015943">
    <property type="entry name" value="WD40/YVTN_repeat-like_dom_sf"/>
</dbReference>
<protein>
    <submittedName>
        <fullName evidence="2">Uncharacterized protein</fullName>
    </submittedName>
</protein>
<evidence type="ECO:0000313" key="2">
    <source>
        <dbReference type="EMBL" id="AKM82735.1"/>
    </source>
</evidence>
<evidence type="ECO:0000256" key="1">
    <source>
        <dbReference type="SAM" id="Phobius"/>
    </source>
</evidence>
<organism evidence="2 3">
    <name type="scientific">Berkelbacteria bacterium GW2011_GWE1_39_12</name>
    <dbReference type="NCBI Taxonomy" id="1618337"/>
    <lineage>
        <taxon>Bacteria</taxon>
        <taxon>Candidatus Berkelbacteria</taxon>
    </lineage>
</organism>
<keyword evidence="1" id="KW-0812">Transmembrane</keyword>
<dbReference type="KEGG" id="bbgw:UT28_C0001G0958"/>
<accession>A0A0G4B5B0</accession>
<dbReference type="SUPFAM" id="SSF69304">
    <property type="entry name" value="Tricorn protease N-terminal domain"/>
    <property type="match status" value="1"/>
</dbReference>
<reference evidence="2 3" key="1">
    <citation type="journal article" date="2015" name="Nature">
        <title>rRNA introns, odd ribosomes, and small enigmatic genomes across a large radiation of phyla.</title>
        <authorList>
            <person name="Brown C.T."/>
            <person name="Hug L.A."/>
            <person name="Thomas B.C."/>
            <person name="Sharon I."/>
            <person name="Castelle C.J."/>
            <person name="Singh A."/>
            <person name="Wilkins M.J."/>
            <person name="Williams K.H."/>
            <person name="Banfield J.F."/>
        </authorList>
    </citation>
    <scope>NUCLEOTIDE SEQUENCE [LARGE SCALE GENOMIC DNA]</scope>
</reference>
<gene>
    <name evidence="2" type="ORF">UT28_C0001G0958</name>
</gene>
<dbReference type="Gene3D" id="2.130.10.10">
    <property type="entry name" value="YVTN repeat-like/Quinoprotein amine dehydrogenase"/>
    <property type="match status" value="1"/>
</dbReference>
<evidence type="ECO:0000313" key="3">
    <source>
        <dbReference type="Proteomes" id="UP000035648"/>
    </source>
</evidence>